<name>A0A1I4FM61_9HYPH</name>
<keyword evidence="2" id="KW-1185">Reference proteome</keyword>
<accession>A0A1I4FM61</accession>
<organism evidence="1 2">
    <name type="scientific">Methylorubrum salsuginis</name>
    <dbReference type="NCBI Taxonomy" id="414703"/>
    <lineage>
        <taxon>Bacteria</taxon>
        <taxon>Pseudomonadati</taxon>
        <taxon>Pseudomonadota</taxon>
        <taxon>Alphaproteobacteria</taxon>
        <taxon>Hyphomicrobiales</taxon>
        <taxon>Methylobacteriaceae</taxon>
        <taxon>Methylorubrum</taxon>
    </lineage>
</organism>
<dbReference type="RefSeq" id="WP_244535420.1">
    <property type="nucleotide sequence ID" value="NZ_FOSV01000010.1"/>
</dbReference>
<dbReference type="EMBL" id="FOSV01000010">
    <property type="protein sequence ID" value="SFL17641.1"/>
    <property type="molecule type" value="Genomic_DNA"/>
</dbReference>
<gene>
    <name evidence="1" type="ORF">SAMN04488125_11057</name>
</gene>
<evidence type="ECO:0000313" key="2">
    <source>
        <dbReference type="Proteomes" id="UP000198804"/>
    </source>
</evidence>
<dbReference type="STRING" id="414703.SAMN04488125_11057"/>
<dbReference type="Proteomes" id="UP000198804">
    <property type="component" value="Unassembled WGS sequence"/>
</dbReference>
<proteinExistence type="predicted"/>
<sequence>MTDGEVLQGHVTYWGQERITCLDCPNCEREVYLQEYVKRWWVAGRTPQEAGSL</sequence>
<dbReference type="AlphaFoldDB" id="A0A1I4FM61"/>
<protein>
    <submittedName>
        <fullName evidence="1">Uncharacterized protein</fullName>
    </submittedName>
</protein>
<evidence type="ECO:0000313" key="1">
    <source>
        <dbReference type="EMBL" id="SFL17641.1"/>
    </source>
</evidence>
<reference evidence="2" key="1">
    <citation type="submission" date="2016-10" db="EMBL/GenBank/DDBJ databases">
        <authorList>
            <person name="Varghese N."/>
            <person name="Submissions S."/>
        </authorList>
    </citation>
    <scope>NUCLEOTIDE SEQUENCE [LARGE SCALE GENOMIC DNA]</scope>
    <source>
        <strain evidence="2">CGMCC 1.6474</strain>
    </source>
</reference>